<feature type="transmembrane region" description="Helical" evidence="1">
    <location>
        <begin position="42"/>
        <end position="66"/>
    </location>
</feature>
<protein>
    <recommendedName>
        <fullName evidence="4">DUF475 domain-containing protein</fullName>
    </recommendedName>
</protein>
<feature type="transmembrane region" description="Helical" evidence="1">
    <location>
        <begin position="6"/>
        <end position="30"/>
    </location>
</feature>
<dbReference type="EMBL" id="PFKX01000040">
    <property type="protein sequence ID" value="PIY58517.1"/>
    <property type="molecule type" value="Genomic_DNA"/>
</dbReference>
<feature type="transmembrane region" description="Helical" evidence="1">
    <location>
        <begin position="288"/>
        <end position="307"/>
    </location>
</feature>
<reference evidence="3" key="1">
    <citation type="submission" date="2017-09" db="EMBL/GenBank/DDBJ databases">
        <title>Depth-based differentiation of microbial function through sediment-hosted aquifers and enrichment of novel symbionts in the deep terrestrial subsurface.</title>
        <authorList>
            <person name="Probst A.J."/>
            <person name="Ladd B."/>
            <person name="Jarett J.K."/>
            <person name="Geller-Mcgrath D.E."/>
            <person name="Sieber C.M.K."/>
            <person name="Emerson J.B."/>
            <person name="Anantharaman K."/>
            <person name="Thomas B.C."/>
            <person name="Malmstrom R."/>
            <person name="Stieglmeier M."/>
            <person name="Klingl A."/>
            <person name="Woyke T."/>
            <person name="Ryan C.M."/>
            <person name="Banfield J.F."/>
        </authorList>
    </citation>
    <scope>NUCLEOTIDE SEQUENCE [LARGE SCALE GENOMIC DNA]</scope>
</reference>
<comment type="caution">
    <text evidence="2">The sequence shown here is derived from an EMBL/GenBank/DDBJ whole genome shotgun (WGS) entry which is preliminary data.</text>
</comment>
<dbReference type="PANTHER" id="PTHR30238:SF4">
    <property type="entry name" value="SLL1022 PROTEIN"/>
    <property type="match status" value="1"/>
</dbReference>
<name>A0A2M7Q502_9BACT</name>
<proteinExistence type="predicted"/>
<dbReference type="PANTHER" id="PTHR30238">
    <property type="entry name" value="MEMBRANE BOUND PREDICTED REDOX MODULATOR"/>
    <property type="match status" value="1"/>
</dbReference>
<organism evidence="2 3">
    <name type="scientific">Candidatus Yonathbacteria bacterium CG_4_10_14_0_8_um_filter_43_17</name>
    <dbReference type="NCBI Taxonomy" id="1975099"/>
    <lineage>
        <taxon>Bacteria</taxon>
        <taxon>Candidatus Yonathiibacteriota</taxon>
    </lineage>
</organism>
<evidence type="ECO:0000313" key="2">
    <source>
        <dbReference type="EMBL" id="PIY58517.1"/>
    </source>
</evidence>
<feature type="transmembrane region" description="Helical" evidence="1">
    <location>
        <begin position="131"/>
        <end position="149"/>
    </location>
</feature>
<evidence type="ECO:0000313" key="3">
    <source>
        <dbReference type="Proteomes" id="UP000230732"/>
    </source>
</evidence>
<feature type="transmembrane region" description="Helical" evidence="1">
    <location>
        <begin position="264"/>
        <end position="282"/>
    </location>
</feature>
<evidence type="ECO:0008006" key="4">
    <source>
        <dbReference type="Google" id="ProtNLM"/>
    </source>
</evidence>
<dbReference type="Proteomes" id="UP000230732">
    <property type="component" value="Unassembled WGS sequence"/>
</dbReference>
<gene>
    <name evidence="2" type="ORF">COY98_02000</name>
</gene>
<keyword evidence="1" id="KW-1133">Transmembrane helix</keyword>
<dbReference type="AlphaFoldDB" id="A0A2M7Q502"/>
<keyword evidence="1" id="KW-0812">Transmembrane</keyword>
<accession>A0A2M7Q502</accession>
<sequence length="317" mass="35311">MFELFLIIFGLVIFETVMSIDNAVVNADVLSTMKSRRARRFFLTWGILFAVLVVRGVLPSIIVYLSTPNLSFFGAISVIWQNDPSVTVAVLEATPIIMIAGGMFLILLWAHWLFMEDKNFGLPHEQYIQKYGAVWFYSIAALLLVGVLYEINKSILENPMHLALATAVGFSIFFITQGFKDNAQIIEERIIASGEHSSMSDWSKVLFLEVLDTVFSIDGVVGAFAFTTSVPMILIGTGIGAIVVRQLTVFGVERIRSYSYLKNGAMYSIGFLGFVMILETFVAHIPAWFSPVVTITVVGYFLWLSVAENRLNGKNTI</sequence>
<keyword evidence="1" id="KW-0472">Membrane</keyword>
<feature type="transmembrane region" description="Helical" evidence="1">
    <location>
        <begin position="86"/>
        <end position="110"/>
    </location>
</feature>
<evidence type="ECO:0000256" key="1">
    <source>
        <dbReference type="SAM" id="Phobius"/>
    </source>
</evidence>
<feature type="transmembrane region" description="Helical" evidence="1">
    <location>
        <begin position="232"/>
        <end position="252"/>
    </location>
</feature>
<dbReference type="InterPro" id="IPR007427">
    <property type="entry name" value="DUF475"/>
</dbReference>
<dbReference type="Pfam" id="PF04332">
    <property type="entry name" value="DUF475"/>
    <property type="match status" value="1"/>
</dbReference>